<gene>
    <name evidence="1" type="ORF">Tci_044905</name>
</gene>
<dbReference type="PANTHER" id="PTHR33116">
    <property type="entry name" value="REVERSE TRANSCRIPTASE ZINC-BINDING DOMAIN-CONTAINING PROTEIN-RELATED-RELATED"/>
    <property type="match status" value="1"/>
</dbReference>
<dbReference type="PANTHER" id="PTHR33116:SF79">
    <property type="entry name" value="REVERSE TRANSCRIPTASE DOMAIN, ZINC FINGER, CCHC-TYPE-RELATED"/>
    <property type="match status" value="1"/>
</dbReference>
<sequence length="371" mass="42106">MESLHLSFQRVVDAGMFKGVQLNSSLNLSHMFFADDTIFVGQWCDNNINILTLVLDCFYRASGLKINTSKSKIMGIHVADYKVNGAAAKFGCLMLNTPFSYLGMKVGGSMSRTHAWEEVIDKVSSRLSRWKMKTLSLGGRLTLLKSVLGSMPIFHMSIFKAPLAVLRKLESIRSHFFNGHDQASRKATWIKRDSFLAPKDKGGLGVSSLYSLNRAIMLKWVWRFYCQSSSLWTRVMNAIHGEDGKIGKDLKACNQSCWLNIVNEITVLKLQGINFFDFMRLKLGNGINISFWNDDWIGGDTLKNLYPRIYALENYKHVTVHMKLADQTLAASLRRKPRGGIEDAQFTELLDLMQTVTLTPISDRWIWTLEV</sequence>
<keyword evidence="1" id="KW-0695">RNA-directed DNA polymerase</keyword>
<accession>A0A6L2MHZ9</accession>
<comment type="caution">
    <text evidence="1">The sequence shown here is derived from an EMBL/GenBank/DDBJ whole genome shotgun (WGS) entry which is preliminary data.</text>
</comment>
<reference evidence="1" key="1">
    <citation type="journal article" date="2019" name="Sci. Rep.">
        <title>Draft genome of Tanacetum cinerariifolium, the natural source of mosquito coil.</title>
        <authorList>
            <person name="Yamashiro T."/>
            <person name="Shiraishi A."/>
            <person name="Satake H."/>
            <person name="Nakayama K."/>
        </authorList>
    </citation>
    <scope>NUCLEOTIDE SEQUENCE</scope>
</reference>
<keyword evidence="1" id="KW-0548">Nucleotidyltransferase</keyword>
<evidence type="ECO:0000313" key="1">
    <source>
        <dbReference type="EMBL" id="GEU72927.1"/>
    </source>
</evidence>
<dbReference type="EMBL" id="BKCJ010006591">
    <property type="protein sequence ID" value="GEU72927.1"/>
    <property type="molecule type" value="Genomic_DNA"/>
</dbReference>
<dbReference type="AlphaFoldDB" id="A0A6L2MHZ9"/>
<proteinExistence type="predicted"/>
<organism evidence="1">
    <name type="scientific">Tanacetum cinerariifolium</name>
    <name type="common">Dalmatian daisy</name>
    <name type="synonym">Chrysanthemum cinerariifolium</name>
    <dbReference type="NCBI Taxonomy" id="118510"/>
    <lineage>
        <taxon>Eukaryota</taxon>
        <taxon>Viridiplantae</taxon>
        <taxon>Streptophyta</taxon>
        <taxon>Embryophyta</taxon>
        <taxon>Tracheophyta</taxon>
        <taxon>Spermatophyta</taxon>
        <taxon>Magnoliopsida</taxon>
        <taxon>eudicotyledons</taxon>
        <taxon>Gunneridae</taxon>
        <taxon>Pentapetalae</taxon>
        <taxon>asterids</taxon>
        <taxon>campanulids</taxon>
        <taxon>Asterales</taxon>
        <taxon>Asteraceae</taxon>
        <taxon>Asteroideae</taxon>
        <taxon>Anthemideae</taxon>
        <taxon>Anthemidinae</taxon>
        <taxon>Tanacetum</taxon>
    </lineage>
</organism>
<dbReference type="GO" id="GO:0003964">
    <property type="term" value="F:RNA-directed DNA polymerase activity"/>
    <property type="evidence" value="ECO:0007669"/>
    <property type="project" value="UniProtKB-KW"/>
</dbReference>
<name>A0A6L2MHZ9_TANCI</name>
<keyword evidence="1" id="KW-0808">Transferase</keyword>
<protein>
    <submittedName>
        <fullName evidence="1">RNA-directed DNA polymerase, eukaryota, reverse transcriptase zinc-binding domain protein</fullName>
    </submittedName>
</protein>